<dbReference type="InterPro" id="IPR006260">
    <property type="entry name" value="TonB/TolA_C"/>
</dbReference>
<evidence type="ECO:0000259" key="11">
    <source>
        <dbReference type="PROSITE" id="PS52015"/>
    </source>
</evidence>
<feature type="domain" description="TonB C-terminal" evidence="11">
    <location>
        <begin position="122"/>
        <end position="212"/>
    </location>
</feature>
<sequence length="212" mass="24546">MKQIFLSIFLVSNIAIAQSESNTTYYKDKYGRMQSDTGAYALEVSKTNDSVVTQIFFKVKNGQKIWTKSYLGEQPYGKWNRYDRKGNIESTLDYDFVVKYGELIPERAQLLEDLGITVMSDINTEKIQKHIRDKFKYPEVAQEENIQGKVIVQFTISSDGKVDNLRILEGVHSSLDTECYRIMNSLKELEPYTKDGEKVMVYRTIPITFKMV</sequence>
<evidence type="ECO:0000256" key="6">
    <source>
        <dbReference type="ARBA" id="ARBA00022692"/>
    </source>
</evidence>
<keyword evidence="7" id="KW-0653">Protein transport</keyword>
<dbReference type="PANTHER" id="PTHR33446:SF2">
    <property type="entry name" value="PROTEIN TONB"/>
    <property type="match status" value="1"/>
</dbReference>
<evidence type="ECO:0000256" key="5">
    <source>
        <dbReference type="ARBA" id="ARBA00022519"/>
    </source>
</evidence>
<dbReference type="PROSITE" id="PS52015">
    <property type="entry name" value="TONB_CTD"/>
    <property type="match status" value="1"/>
</dbReference>
<comment type="subcellular location">
    <subcellularLocation>
        <location evidence="1">Cell inner membrane</location>
        <topology evidence="1">Single-pass membrane protein</topology>
        <orientation evidence="1">Periplasmic side</orientation>
    </subcellularLocation>
</comment>
<proteinExistence type="inferred from homology"/>
<organism evidence="12 13">
    <name type="scientific">Maribacter chungangensis</name>
    <dbReference type="NCBI Taxonomy" id="1069117"/>
    <lineage>
        <taxon>Bacteria</taxon>
        <taxon>Pseudomonadati</taxon>
        <taxon>Bacteroidota</taxon>
        <taxon>Flavobacteriia</taxon>
        <taxon>Flavobacteriales</taxon>
        <taxon>Flavobacteriaceae</taxon>
        <taxon>Maribacter</taxon>
    </lineage>
</organism>
<evidence type="ECO:0000256" key="9">
    <source>
        <dbReference type="ARBA" id="ARBA00023136"/>
    </source>
</evidence>
<evidence type="ECO:0000256" key="1">
    <source>
        <dbReference type="ARBA" id="ARBA00004383"/>
    </source>
</evidence>
<dbReference type="InterPro" id="IPR051045">
    <property type="entry name" value="TonB-dependent_transducer"/>
</dbReference>
<evidence type="ECO:0000313" key="13">
    <source>
        <dbReference type="Proteomes" id="UP001597012"/>
    </source>
</evidence>
<evidence type="ECO:0000256" key="10">
    <source>
        <dbReference type="SAM" id="SignalP"/>
    </source>
</evidence>
<dbReference type="SUPFAM" id="SSF74653">
    <property type="entry name" value="TolA/TonB C-terminal domain"/>
    <property type="match status" value="1"/>
</dbReference>
<keyword evidence="3" id="KW-0813">Transport</keyword>
<dbReference type="Gene3D" id="3.30.1150.10">
    <property type="match status" value="1"/>
</dbReference>
<keyword evidence="6" id="KW-0812">Transmembrane</keyword>
<comment type="similarity">
    <text evidence="2">Belongs to the TonB family.</text>
</comment>
<accession>A0ABW3B5Y9</accession>
<protein>
    <submittedName>
        <fullName evidence="12">Energy transducer TonB</fullName>
    </submittedName>
</protein>
<dbReference type="InterPro" id="IPR037682">
    <property type="entry name" value="TonB_C"/>
</dbReference>
<keyword evidence="9" id="KW-0472">Membrane</keyword>
<gene>
    <name evidence="12" type="ORF">ACFQZJ_13465</name>
</gene>
<reference evidence="13" key="1">
    <citation type="journal article" date="2019" name="Int. J. Syst. Evol. Microbiol.">
        <title>The Global Catalogue of Microorganisms (GCM) 10K type strain sequencing project: providing services to taxonomists for standard genome sequencing and annotation.</title>
        <authorList>
            <consortium name="The Broad Institute Genomics Platform"/>
            <consortium name="The Broad Institute Genome Sequencing Center for Infectious Disease"/>
            <person name="Wu L."/>
            <person name="Ma J."/>
        </authorList>
    </citation>
    <scope>NUCLEOTIDE SEQUENCE [LARGE SCALE GENOMIC DNA]</scope>
    <source>
        <strain evidence="13">CCUG 61948</strain>
    </source>
</reference>
<dbReference type="PRINTS" id="PR01374">
    <property type="entry name" value="TONBPROTEIN"/>
</dbReference>
<evidence type="ECO:0000256" key="4">
    <source>
        <dbReference type="ARBA" id="ARBA00022475"/>
    </source>
</evidence>
<evidence type="ECO:0000256" key="3">
    <source>
        <dbReference type="ARBA" id="ARBA00022448"/>
    </source>
</evidence>
<feature type="signal peptide" evidence="10">
    <location>
        <begin position="1"/>
        <end position="17"/>
    </location>
</feature>
<dbReference type="EMBL" id="JBHTHY010000011">
    <property type="protein sequence ID" value="MFD0798475.1"/>
    <property type="molecule type" value="Genomic_DNA"/>
</dbReference>
<dbReference type="PANTHER" id="PTHR33446">
    <property type="entry name" value="PROTEIN TONB-RELATED"/>
    <property type="match status" value="1"/>
</dbReference>
<feature type="chain" id="PRO_5045418541" evidence="10">
    <location>
        <begin position="18"/>
        <end position="212"/>
    </location>
</feature>
<dbReference type="Proteomes" id="UP001597012">
    <property type="component" value="Unassembled WGS sequence"/>
</dbReference>
<keyword evidence="5" id="KW-0997">Cell inner membrane</keyword>
<name>A0ABW3B5Y9_9FLAO</name>
<evidence type="ECO:0000313" key="12">
    <source>
        <dbReference type="EMBL" id="MFD0798475.1"/>
    </source>
</evidence>
<keyword evidence="8" id="KW-1133">Transmembrane helix</keyword>
<dbReference type="InterPro" id="IPR003538">
    <property type="entry name" value="TonB"/>
</dbReference>
<dbReference type="RefSeq" id="WP_379935229.1">
    <property type="nucleotide sequence ID" value="NZ_JBHTHY010000011.1"/>
</dbReference>
<evidence type="ECO:0000256" key="8">
    <source>
        <dbReference type="ARBA" id="ARBA00022989"/>
    </source>
</evidence>
<evidence type="ECO:0000256" key="2">
    <source>
        <dbReference type="ARBA" id="ARBA00006555"/>
    </source>
</evidence>
<dbReference type="NCBIfam" id="TIGR01352">
    <property type="entry name" value="tonB_Cterm"/>
    <property type="match status" value="1"/>
</dbReference>
<keyword evidence="10" id="KW-0732">Signal</keyword>
<evidence type="ECO:0000256" key="7">
    <source>
        <dbReference type="ARBA" id="ARBA00022927"/>
    </source>
</evidence>
<keyword evidence="4" id="KW-1003">Cell membrane</keyword>
<dbReference type="Pfam" id="PF03544">
    <property type="entry name" value="TonB_C"/>
    <property type="match status" value="1"/>
</dbReference>
<comment type="caution">
    <text evidence="12">The sequence shown here is derived from an EMBL/GenBank/DDBJ whole genome shotgun (WGS) entry which is preliminary data.</text>
</comment>
<keyword evidence="13" id="KW-1185">Reference proteome</keyword>